<keyword evidence="7" id="KW-0479">Metal-binding</keyword>
<dbReference type="InterPro" id="IPR036864">
    <property type="entry name" value="Zn2-C6_fun-type_DNA-bd_sf"/>
</dbReference>
<evidence type="ECO:0000256" key="2">
    <source>
        <dbReference type="ARBA" id="ARBA00023015"/>
    </source>
</evidence>
<dbReference type="GO" id="GO:0045944">
    <property type="term" value="P:positive regulation of transcription by RNA polymerase II"/>
    <property type="evidence" value="ECO:0007669"/>
    <property type="project" value="TreeGrafter"/>
</dbReference>
<evidence type="ECO:0000313" key="8">
    <source>
        <dbReference type="Proteomes" id="UP000190744"/>
    </source>
</evidence>
<dbReference type="SUPFAM" id="SSF57701">
    <property type="entry name" value="Zn2/Cys6 DNA-binding domain"/>
    <property type="match status" value="1"/>
</dbReference>
<dbReference type="GO" id="GO:0000976">
    <property type="term" value="F:transcription cis-regulatory region binding"/>
    <property type="evidence" value="ECO:0007669"/>
    <property type="project" value="TreeGrafter"/>
</dbReference>
<dbReference type="GO" id="GO:0008270">
    <property type="term" value="F:zinc ion binding"/>
    <property type="evidence" value="ECO:0007669"/>
    <property type="project" value="UniProtKB-KW"/>
</dbReference>
<dbReference type="Pfam" id="PF00172">
    <property type="entry name" value="Zn_clus"/>
    <property type="match status" value="1"/>
</dbReference>
<dbReference type="PROSITE" id="PS00463">
    <property type="entry name" value="ZN2_CY6_FUNGAL_1"/>
    <property type="match status" value="1"/>
</dbReference>
<dbReference type="Proteomes" id="UP000190744">
    <property type="component" value="Unassembled WGS sequence"/>
</dbReference>
<dbReference type="Pfam" id="PF11951">
    <property type="entry name" value="Fungal_trans_2"/>
    <property type="match status" value="1"/>
</dbReference>
<sequence>MANRSCGTCRDRRILCDRTIPECTQCSHTHRICKGYGMRLSWPKANDKRRAVVARSSLQHNSTGHYFSDVRQINISTWDIEMYRQLSGDTNALVEHQRLSLRSPMPWNPFKLDVAEDCLFKYFHSNASSSLATFGHDPKNVGNMLLRMAVVNNTPSSAAVLRSLLALASLHRSGLQTQAAELKIAALKALGAASNREIGTMETLQHVAAGMPLCSFEIHQSSCTSGQWRSYIIGVKSVIHASPANAFARDSDFSVLLDWVYYHDVLSRFSLTHWHPPAIESTLMDLDEPVEIPSPPVDTYEPCIEMTNSNQSPFNTILKLLAEVCDLVAAAPAQMTPSKESDDFKSYLKVLAWRIRSISISDTRVNEYPGMAIIVELFQLAALVYLNRAFGHIIESAAETQQRIERAFDIFSRIASCERQFPLLILSCEAWTDAERCTVLDLISRTEERDSSRSLFLTKKLIQAVWVQDDLSQGQIEYTEKLDAIMSCCTILPTFV</sequence>
<dbReference type="PROSITE" id="PS50048">
    <property type="entry name" value="ZN2_CY6_FUNGAL_2"/>
    <property type="match status" value="1"/>
</dbReference>
<dbReference type="AlphaFoldDB" id="A0A1S9S2A8"/>
<dbReference type="PANTHER" id="PTHR37534:SF39">
    <property type="entry name" value="TRANSCRIPTION FACTOR DOMAIN-CONTAINING PROTEIN"/>
    <property type="match status" value="1"/>
</dbReference>
<dbReference type="GO" id="GO:0005634">
    <property type="term" value="C:nucleus"/>
    <property type="evidence" value="ECO:0007669"/>
    <property type="project" value="UniProtKB-SubCell"/>
</dbReference>
<evidence type="ECO:0000256" key="5">
    <source>
        <dbReference type="ARBA" id="ARBA00023242"/>
    </source>
</evidence>
<dbReference type="InterPro" id="IPR001138">
    <property type="entry name" value="Zn2Cys6_DnaBD"/>
</dbReference>
<feature type="domain" description="Zn(2)-C6 fungal-type" evidence="6">
    <location>
        <begin position="5"/>
        <end position="33"/>
    </location>
</feature>
<dbReference type="Gene3D" id="4.10.240.10">
    <property type="entry name" value="Zn(2)-C6 fungal-type DNA-binding domain"/>
    <property type="match status" value="1"/>
</dbReference>
<proteinExistence type="predicted"/>
<dbReference type="CDD" id="cd00067">
    <property type="entry name" value="GAL4"/>
    <property type="match status" value="1"/>
</dbReference>
<keyword evidence="3" id="KW-0238">DNA-binding</keyword>
<keyword evidence="7" id="KW-0862">Zinc</keyword>
<evidence type="ECO:0000256" key="4">
    <source>
        <dbReference type="ARBA" id="ARBA00023163"/>
    </source>
</evidence>
<keyword evidence="5" id="KW-0539">Nucleus</keyword>
<keyword evidence="7" id="KW-0863">Zinc-finger</keyword>
<dbReference type="EMBL" id="LJBN01000001">
    <property type="protein sequence ID" value="OOQ91862.1"/>
    <property type="molecule type" value="Genomic_DNA"/>
</dbReference>
<protein>
    <submittedName>
        <fullName evidence="7">Zinc-finger transcription factor</fullName>
    </submittedName>
</protein>
<evidence type="ECO:0000259" key="6">
    <source>
        <dbReference type="PROSITE" id="PS50048"/>
    </source>
</evidence>
<gene>
    <name evidence="7" type="ORF">PEBR_09787</name>
</gene>
<dbReference type="PANTHER" id="PTHR37534">
    <property type="entry name" value="TRANSCRIPTIONAL ACTIVATOR PROTEIN UGA3"/>
    <property type="match status" value="1"/>
</dbReference>
<name>A0A1S9S2A8_PENBI</name>
<organism evidence="7 8">
    <name type="scientific">Penicillium brasilianum</name>
    <dbReference type="NCBI Taxonomy" id="104259"/>
    <lineage>
        <taxon>Eukaryota</taxon>
        <taxon>Fungi</taxon>
        <taxon>Dikarya</taxon>
        <taxon>Ascomycota</taxon>
        <taxon>Pezizomycotina</taxon>
        <taxon>Eurotiomycetes</taxon>
        <taxon>Eurotiomycetidae</taxon>
        <taxon>Eurotiales</taxon>
        <taxon>Aspergillaceae</taxon>
        <taxon>Penicillium</taxon>
    </lineage>
</organism>
<comment type="caution">
    <text evidence="7">The sequence shown here is derived from an EMBL/GenBank/DDBJ whole genome shotgun (WGS) entry which is preliminary data.</text>
</comment>
<reference evidence="8" key="1">
    <citation type="submission" date="2015-09" db="EMBL/GenBank/DDBJ databases">
        <authorList>
            <person name="Fill T.P."/>
            <person name="Baretta J.F."/>
            <person name="de Almeida L.G."/>
            <person name="Rocha M."/>
            <person name="de Souza D.H."/>
            <person name="Malavazi I."/>
            <person name="Cerdeira L.T."/>
            <person name="Hong H."/>
            <person name="Samborskyy M."/>
            <person name="de Vasconcelos A.T."/>
            <person name="Leadlay P."/>
            <person name="Rodrigues-Filho E."/>
        </authorList>
    </citation>
    <scope>NUCLEOTIDE SEQUENCE [LARGE SCALE GENOMIC DNA]</scope>
    <source>
        <strain evidence="8">LaBioMMi 136</strain>
    </source>
</reference>
<dbReference type="GO" id="GO:0000981">
    <property type="term" value="F:DNA-binding transcription factor activity, RNA polymerase II-specific"/>
    <property type="evidence" value="ECO:0007669"/>
    <property type="project" value="InterPro"/>
</dbReference>
<accession>A0A1S9S2A8</accession>
<evidence type="ECO:0000256" key="1">
    <source>
        <dbReference type="ARBA" id="ARBA00004123"/>
    </source>
</evidence>
<dbReference type="InterPro" id="IPR021858">
    <property type="entry name" value="Fun_TF"/>
</dbReference>
<keyword evidence="4" id="KW-0804">Transcription</keyword>
<evidence type="ECO:0000313" key="7">
    <source>
        <dbReference type="EMBL" id="OOQ91862.1"/>
    </source>
</evidence>
<comment type="subcellular location">
    <subcellularLocation>
        <location evidence="1">Nucleus</location>
    </subcellularLocation>
</comment>
<evidence type="ECO:0000256" key="3">
    <source>
        <dbReference type="ARBA" id="ARBA00023125"/>
    </source>
</evidence>
<keyword evidence="2" id="KW-0805">Transcription regulation</keyword>